<dbReference type="CDD" id="cd06579">
    <property type="entry name" value="TM_PBP1_transp_AraH_like"/>
    <property type="match status" value="1"/>
</dbReference>
<feature type="transmembrane region" description="Helical" evidence="6">
    <location>
        <begin position="316"/>
        <end position="332"/>
    </location>
</feature>
<evidence type="ECO:0000256" key="3">
    <source>
        <dbReference type="ARBA" id="ARBA00022692"/>
    </source>
</evidence>
<dbReference type="KEGG" id="sbae:DSM104329_00895"/>
<name>A0A9E6XU29_9ACTN</name>
<feature type="transmembrane region" description="Helical" evidence="6">
    <location>
        <begin position="181"/>
        <end position="204"/>
    </location>
</feature>
<dbReference type="GO" id="GO:0005886">
    <property type="term" value="C:plasma membrane"/>
    <property type="evidence" value="ECO:0007669"/>
    <property type="project" value="UniProtKB-SubCell"/>
</dbReference>
<feature type="transmembrane region" description="Helical" evidence="6">
    <location>
        <begin position="31"/>
        <end position="50"/>
    </location>
</feature>
<dbReference type="Pfam" id="PF02653">
    <property type="entry name" value="BPD_transp_2"/>
    <property type="match status" value="1"/>
</dbReference>
<evidence type="ECO:0000256" key="6">
    <source>
        <dbReference type="SAM" id="Phobius"/>
    </source>
</evidence>
<dbReference type="RefSeq" id="WP_259314190.1">
    <property type="nucleotide sequence ID" value="NZ_CP087164.1"/>
</dbReference>
<comment type="subcellular location">
    <subcellularLocation>
        <location evidence="1">Cell membrane</location>
        <topology evidence="1">Multi-pass membrane protein</topology>
    </subcellularLocation>
</comment>
<evidence type="ECO:0000256" key="1">
    <source>
        <dbReference type="ARBA" id="ARBA00004651"/>
    </source>
</evidence>
<keyword evidence="8" id="KW-1185">Reference proteome</keyword>
<organism evidence="7 8">
    <name type="scientific">Capillimicrobium parvum</name>
    <dbReference type="NCBI Taxonomy" id="2884022"/>
    <lineage>
        <taxon>Bacteria</taxon>
        <taxon>Bacillati</taxon>
        <taxon>Actinomycetota</taxon>
        <taxon>Thermoleophilia</taxon>
        <taxon>Solirubrobacterales</taxon>
        <taxon>Capillimicrobiaceae</taxon>
        <taxon>Capillimicrobium</taxon>
    </lineage>
</organism>
<feature type="transmembrane region" description="Helical" evidence="6">
    <location>
        <begin position="141"/>
        <end position="161"/>
    </location>
</feature>
<keyword evidence="3 6" id="KW-0812">Transmembrane</keyword>
<evidence type="ECO:0000313" key="7">
    <source>
        <dbReference type="EMBL" id="UGS34517.1"/>
    </source>
</evidence>
<dbReference type="AlphaFoldDB" id="A0A9E6XU29"/>
<feature type="transmembrane region" description="Helical" evidence="6">
    <location>
        <begin position="109"/>
        <end position="129"/>
    </location>
</feature>
<dbReference type="InterPro" id="IPR001851">
    <property type="entry name" value="ABC_transp_permease"/>
</dbReference>
<keyword evidence="5 6" id="KW-0472">Membrane</keyword>
<sequence>MSADTAETPEGRETAGRRPLLRTLSRAQERLPLAQLAAIVALFIYGASTIDGFSSPGSVKSMLVLAALLGISAAGPTLVILIGGFDLAVPAYIAAGATITAQLSGASHWPFIAILAVVGAIAAVLGGLTGWLSHRFQLESMIVTLGTAALITGAILVWTGGTPGGQAPAWLSRFVSPAGTTLGVGIPPVVVLWAVLAVLLIIGLRLTVTGRRLYLTGANPTAAAYGLVRTRRMWTGTFALGAVLSAVTGVLLGGFAGGGDLAIGNPYLFQGLAAIIVGGVAFGAVGGYANTVVGALLLTVLTTILVGKGAGTAEQLMLSGVLIALVVGVHGRERRVRDRV</sequence>
<evidence type="ECO:0000256" key="5">
    <source>
        <dbReference type="ARBA" id="ARBA00023136"/>
    </source>
</evidence>
<protein>
    <submittedName>
        <fullName evidence="7">D-allose transport system permease protein AlsC</fullName>
    </submittedName>
</protein>
<feature type="transmembrane region" description="Helical" evidence="6">
    <location>
        <begin position="292"/>
        <end position="310"/>
    </location>
</feature>
<evidence type="ECO:0000313" key="8">
    <source>
        <dbReference type="Proteomes" id="UP001162834"/>
    </source>
</evidence>
<feature type="transmembrane region" description="Helical" evidence="6">
    <location>
        <begin position="267"/>
        <end position="285"/>
    </location>
</feature>
<dbReference type="EMBL" id="CP087164">
    <property type="protein sequence ID" value="UGS34517.1"/>
    <property type="molecule type" value="Genomic_DNA"/>
</dbReference>
<proteinExistence type="predicted"/>
<keyword evidence="4 6" id="KW-1133">Transmembrane helix</keyword>
<dbReference type="GO" id="GO:0022857">
    <property type="term" value="F:transmembrane transporter activity"/>
    <property type="evidence" value="ECO:0007669"/>
    <property type="project" value="InterPro"/>
</dbReference>
<feature type="transmembrane region" description="Helical" evidence="6">
    <location>
        <begin position="62"/>
        <end position="89"/>
    </location>
</feature>
<dbReference type="PANTHER" id="PTHR32196">
    <property type="entry name" value="ABC TRANSPORTER PERMEASE PROTEIN YPHD-RELATED-RELATED"/>
    <property type="match status" value="1"/>
</dbReference>
<keyword evidence="2" id="KW-1003">Cell membrane</keyword>
<dbReference type="Proteomes" id="UP001162834">
    <property type="component" value="Chromosome"/>
</dbReference>
<reference evidence="7" key="1">
    <citation type="journal article" date="2022" name="Int. J. Syst. Evol. Microbiol.">
        <title>Pseudomonas aegrilactucae sp. nov. and Pseudomonas morbosilactucae sp. nov., pathogens causing bacterial rot of lettuce in Japan.</title>
        <authorList>
            <person name="Sawada H."/>
            <person name="Fujikawa T."/>
            <person name="Satou M."/>
        </authorList>
    </citation>
    <scope>NUCLEOTIDE SEQUENCE</scope>
    <source>
        <strain evidence="7">0166_1</strain>
    </source>
</reference>
<evidence type="ECO:0000256" key="4">
    <source>
        <dbReference type="ARBA" id="ARBA00022989"/>
    </source>
</evidence>
<gene>
    <name evidence="7" type="primary">alsC_3</name>
    <name evidence="7" type="ORF">DSM104329_00895</name>
</gene>
<evidence type="ECO:0000256" key="2">
    <source>
        <dbReference type="ARBA" id="ARBA00022475"/>
    </source>
</evidence>
<feature type="transmembrane region" description="Helical" evidence="6">
    <location>
        <begin position="234"/>
        <end position="255"/>
    </location>
</feature>
<accession>A0A9E6XU29</accession>